<dbReference type="Proteomes" id="UP000749559">
    <property type="component" value="Unassembled WGS sequence"/>
</dbReference>
<keyword evidence="4" id="KW-0863">Zinc-finger</keyword>
<dbReference type="InterPro" id="IPR036236">
    <property type="entry name" value="Znf_C2H2_sf"/>
</dbReference>
<dbReference type="PANTHER" id="PTHR24393">
    <property type="entry name" value="ZINC FINGER PROTEIN"/>
    <property type="match status" value="1"/>
</dbReference>
<evidence type="ECO:0000256" key="3">
    <source>
        <dbReference type="ARBA" id="ARBA00022737"/>
    </source>
</evidence>
<dbReference type="OrthoDB" id="6127988at2759"/>
<dbReference type="GO" id="GO:0005634">
    <property type="term" value="C:nucleus"/>
    <property type="evidence" value="ECO:0007669"/>
    <property type="project" value="UniProtKB-SubCell"/>
</dbReference>
<name>A0A8J1XIB4_OWEFU</name>
<evidence type="ECO:0000256" key="7">
    <source>
        <dbReference type="SAM" id="MobiDB-lite"/>
    </source>
</evidence>
<dbReference type="PROSITE" id="PS50157">
    <property type="entry name" value="ZINC_FINGER_C2H2_2"/>
    <property type="match status" value="7"/>
</dbReference>
<keyword evidence="3" id="KW-0677">Repeat</keyword>
<dbReference type="SMART" id="SM00355">
    <property type="entry name" value="ZnF_C2H2"/>
    <property type="match status" value="11"/>
</dbReference>
<gene>
    <name evidence="8" type="ORF">OFUS_LOCUS24176</name>
</gene>
<dbReference type="AlphaFoldDB" id="A0A8J1XIB4"/>
<dbReference type="GO" id="GO:0001228">
    <property type="term" value="F:DNA-binding transcription activator activity, RNA polymerase II-specific"/>
    <property type="evidence" value="ECO:0007669"/>
    <property type="project" value="TreeGrafter"/>
</dbReference>
<keyword evidence="5" id="KW-0862">Zinc</keyword>
<evidence type="ECO:0000256" key="2">
    <source>
        <dbReference type="ARBA" id="ARBA00022723"/>
    </source>
</evidence>
<dbReference type="SUPFAM" id="SSF57667">
    <property type="entry name" value="beta-beta-alpha zinc fingers"/>
    <property type="match status" value="4"/>
</dbReference>
<dbReference type="Pfam" id="PF13912">
    <property type="entry name" value="zf-C2H2_6"/>
    <property type="match status" value="1"/>
</dbReference>
<dbReference type="Pfam" id="PF00096">
    <property type="entry name" value="zf-C2H2"/>
    <property type="match status" value="3"/>
</dbReference>
<dbReference type="Gene3D" id="3.30.160.60">
    <property type="entry name" value="Classic Zinc Finger"/>
    <property type="match status" value="5"/>
</dbReference>
<evidence type="ECO:0000256" key="5">
    <source>
        <dbReference type="ARBA" id="ARBA00022833"/>
    </source>
</evidence>
<feature type="compositionally biased region" description="Basic residues" evidence="7">
    <location>
        <begin position="663"/>
        <end position="683"/>
    </location>
</feature>
<dbReference type="GO" id="GO:0000978">
    <property type="term" value="F:RNA polymerase II cis-regulatory region sequence-specific DNA binding"/>
    <property type="evidence" value="ECO:0007669"/>
    <property type="project" value="TreeGrafter"/>
</dbReference>
<feature type="region of interest" description="Disordered" evidence="7">
    <location>
        <begin position="645"/>
        <end position="715"/>
    </location>
</feature>
<dbReference type="EMBL" id="CAIIXF020000011">
    <property type="protein sequence ID" value="CAH1800263.1"/>
    <property type="molecule type" value="Genomic_DNA"/>
</dbReference>
<comment type="caution">
    <text evidence="8">The sequence shown here is derived from an EMBL/GenBank/DDBJ whole genome shotgun (WGS) entry which is preliminary data.</text>
</comment>
<dbReference type="GO" id="GO:0008270">
    <property type="term" value="F:zinc ion binding"/>
    <property type="evidence" value="ECO:0007669"/>
    <property type="project" value="UniProtKB-KW"/>
</dbReference>
<dbReference type="InterPro" id="IPR013087">
    <property type="entry name" value="Znf_C2H2_type"/>
</dbReference>
<evidence type="ECO:0000256" key="4">
    <source>
        <dbReference type="ARBA" id="ARBA00022771"/>
    </source>
</evidence>
<reference evidence="8" key="1">
    <citation type="submission" date="2022-03" db="EMBL/GenBank/DDBJ databases">
        <authorList>
            <person name="Martin C."/>
        </authorList>
    </citation>
    <scope>NUCLEOTIDE SEQUENCE</scope>
</reference>
<proteinExistence type="predicted"/>
<protein>
    <submittedName>
        <fullName evidence="8">Uncharacterized protein</fullName>
    </submittedName>
</protein>
<keyword evidence="2" id="KW-0479">Metal-binding</keyword>
<comment type="subcellular location">
    <subcellularLocation>
        <location evidence="1">Nucleus</location>
    </subcellularLocation>
</comment>
<dbReference type="FunFam" id="3.30.160.60:FF:000145">
    <property type="entry name" value="Zinc finger protein 574"/>
    <property type="match status" value="1"/>
</dbReference>
<dbReference type="PROSITE" id="PS00028">
    <property type="entry name" value="ZINC_FINGER_C2H2_1"/>
    <property type="match status" value="8"/>
</dbReference>
<evidence type="ECO:0000256" key="1">
    <source>
        <dbReference type="ARBA" id="ARBA00004123"/>
    </source>
</evidence>
<evidence type="ECO:0000313" key="9">
    <source>
        <dbReference type="Proteomes" id="UP000749559"/>
    </source>
</evidence>
<evidence type="ECO:0000313" key="8">
    <source>
        <dbReference type="EMBL" id="CAH1800263.1"/>
    </source>
</evidence>
<organism evidence="8 9">
    <name type="scientific">Owenia fusiformis</name>
    <name type="common">Polychaete worm</name>
    <dbReference type="NCBI Taxonomy" id="6347"/>
    <lineage>
        <taxon>Eukaryota</taxon>
        <taxon>Metazoa</taxon>
        <taxon>Spiralia</taxon>
        <taxon>Lophotrochozoa</taxon>
        <taxon>Annelida</taxon>
        <taxon>Polychaeta</taxon>
        <taxon>Sedentaria</taxon>
        <taxon>Canalipalpata</taxon>
        <taxon>Sabellida</taxon>
        <taxon>Oweniida</taxon>
        <taxon>Oweniidae</taxon>
        <taxon>Owenia</taxon>
    </lineage>
</organism>
<dbReference type="PANTHER" id="PTHR24393:SF34">
    <property type="entry name" value="PR_SET DOMAIN 13"/>
    <property type="match status" value="1"/>
</dbReference>
<keyword evidence="9" id="KW-1185">Reference proteome</keyword>
<accession>A0A8J1XIB4</accession>
<feature type="compositionally biased region" description="Basic residues" evidence="7">
    <location>
        <begin position="645"/>
        <end position="654"/>
    </location>
</feature>
<sequence>MESEFVPASTCKNICIKEEISEPDTLYPGADKGSCQLQCTCTTAAYDNINNGAVLPSTEDGITFTCNHNEHCTCCSNPQFGVCGSSTCCNIKEEPVETNIEDSYTTIPDVQTPDEEINEMNNGENVTMNWKNGEIDDAVLVKQTNQRIKRKNTTTLNSEKIKVKIVKCTPKTHSNQDNTVTENAQIGAKKRAPYVVIKEKAKYGKLNNKSRNLKKNIGSTNEDEIENTILKTESAKTKINTVKTKAKSKKKKSDDLTDDLLNLSKKHSGTENVSKQVDKLQCEFCQKLLSTKLALKRHHERYHEATRKMYPCDACHRSFTRKDKLKYHLKNLCPYGQSRDPKNACEICKLSFYDARSVQRHMKNRHFLVASKDGFTCQKCDVTIESLDKFNCHFEPSFTQHATSRQLSNFHNKTCEVCQSTFDSMRDLQNHMPTHFKEGNYECKICDAKYSLLKNLLRHIRQIHKIQTENFVCAVCDKSFVRKDVLRKHMLSHTNAKEYVCKICKKTFNRRDCMMSHMKNIHAPESEKHQYKKEAKSCCDTCGSVFSTAFLLREHIMITHEGKAVECKLCGYQCLHRLTVYNHLKVKHGQMTSLGFVLYRLRKPGTKAPVETVCEFCNKRLCSRHSYMTHMRMLHPEKYEMVKKQSKIPKKNKAQLRDISVRNKQRVRKRGKSKRNKKVRRVKSPLNSSLKSKQNLDETDTNVANKDVGNIEANDKEKRTKLEPIMPVEPNEMMNISEKNMSNENTINEYENEDSKCISDNKTTDIATIMNSNPEDMALGETASIEPYDIQNTTPTQKDRTTNLSDKAKLCNIIGLKSKETTIEHGNIYFTFGNTSAIKTNESRDIPENETINGDTCLDTDDDVIISHETDFEDSESD</sequence>
<evidence type="ECO:0000256" key="6">
    <source>
        <dbReference type="ARBA" id="ARBA00023242"/>
    </source>
</evidence>
<keyword evidence="6" id="KW-0539">Nucleus</keyword>